<reference evidence="2" key="2">
    <citation type="submission" date="2021-01" db="EMBL/GenBank/DDBJ databases">
        <authorList>
            <person name="Hahn C.R."/>
            <person name="Youssef N.H."/>
            <person name="Elshahed M."/>
        </authorList>
    </citation>
    <scope>NUCLEOTIDE SEQUENCE</scope>
    <source>
        <strain evidence="2">Zod_Metabat.24</strain>
    </source>
</reference>
<proteinExistence type="predicted"/>
<dbReference type="Pfam" id="PF03548">
    <property type="entry name" value="LolA"/>
    <property type="match status" value="1"/>
</dbReference>
<name>A0A9D8PRX0_9DELT</name>
<sequence>MKRITTLMLAAAFLFLAVTTVTAEDKLETIVNKLQKNYDDIIDFSAKFNQVTEAKFLGAPAIQNGEVFFKKPGKFRKHIGSIADDTFSEDLITNGKTLWYYRPNEKQVIIYDSGEALENEFFLPFLFGEGKLTENFEVAMKESTMKEAKNSYLMALVPKEPDTGVEWILLVIDKDTFLIKQMNIYSVTKSVIRIAFEDIKINQGLSDSFFNFQVPSGVEIIRKKIEYSGPPETKVDVKILENDD</sequence>
<accession>A0A9D8PRX0</accession>
<dbReference type="EMBL" id="JAFGIX010000080">
    <property type="protein sequence ID" value="MBN1574457.1"/>
    <property type="molecule type" value="Genomic_DNA"/>
</dbReference>
<reference evidence="2" key="1">
    <citation type="journal article" date="2021" name="Environ. Microbiol.">
        <title>Genomic characterization of three novel Desulfobacterota classes expand the metabolic and phylogenetic diversity of the phylum.</title>
        <authorList>
            <person name="Murphy C.L."/>
            <person name="Biggerstaff J."/>
            <person name="Eichhorn A."/>
            <person name="Ewing E."/>
            <person name="Shahan R."/>
            <person name="Soriano D."/>
            <person name="Stewart S."/>
            <person name="VanMol K."/>
            <person name="Walker R."/>
            <person name="Walters P."/>
            <person name="Elshahed M.S."/>
            <person name="Youssef N.H."/>
        </authorList>
    </citation>
    <scope>NUCLEOTIDE SEQUENCE</scope>
    <source>
        <strain evidence="2">Zod_Metabat.24</strain>
    </source>
</reference>
<evidence type="ECO:0000313" key="3">
    <source>
        <dbReference type="Proteomes" id="UP000809273"/>
    </source>
</evidence>
<dbReference type="InterPro" id="IPR029046">
    <property type="entry name" value="LolA/LolB/LppX"/>
</dbReference>
<evidence type="ECO:0000313" key="2">
    <source>
        <dbReference type="EMBL" id="MBN1574457.1"/>
    </source>
</evidence>
<dbReference type="Gene3D" id="2.50.20.10">
    <property type="entry name" value="Lipoprotein localisation LolA/LolB/LppX"/>
    <property type="match status" value="1"/>
</dbReference>
<organism evidence="2 3">
    <name type="scientific">Candidatus Zymogenus saltonus</name>
    <dbReference type="NCBI Taxonomy" id="2844893"/>
    <lineage>
        <taxon>Bacteria</taxon>
        <taxon>Deltaproteobacteria</taxon>
        <taxon>Candidatus Zymogenia</taxon>
        <taxon>Candidatus Zymogeniales</taxon>
        <taxon>Candidatus Zymogenaceae</taxon>
        <taxon>Candidatus Zymogenus</taxon>
    </lineage>
</organism>
<dbReference type="PANTHER" id="PTHR35869:SF1">
    <property type="entry name" value="OUTER-MEMBRANE LIPOPROTEIN CARRIER PROTEIN"/>
    <property type="match status" value="1"/>
</dbReference>
<dbReference type="SUPFAM" id="SSF89392">
    <property type="entry name" value="Prokaryotic lipoproteins and lipoprotein localization factors"/>
    <property type="match status" value="1"/>
</dbReference>
<protein>
    <submittedName>
        <fullName evidence="2">Outer membrane lipoprotein carrier protein LolA</fullName>
    </submittedName>
</protein>
<feature type="signal peptide" evidence="1">
    <location>
        <begin position="1"/>
        <end position="23"/>
    </location>
</feature>
<dbReference type="CDD" id="cd16325">
    <property type="entry name" value="LolA"/>
    <property type="match status" value="1"/>
</dbReference>
<feature type="chain" id="PRO_5039677216" evidence="1">
    <location>
        <begin position="24"/>
        <end position="244"/>
    </location>
</feature>
<dbReference type="Proteomes" id="UP000809273">
    <property type="component" value="Unassembled WGS sequence"/>
</dbReference>
<dbReference type="PANTHER" id="PTHR35869">
    <property type="entry name" value="OUTER-MEMBRANE LIPOPROTEIN CARRIER PROTEIN"/>
    <property type="match status" value="1"/>
</dbReference>
<keyword evidence="2" id="KW-0449">Lipoprotein</keyword>
<gene>
    <name evidence="2" type="ORF">JW984_14765</name>
</gene>
<dbReference type="AlphaFoldDB" id="A0A9D8PRX0"/>
<dbReference type="InterPro" id="IPR004564">
    <property type="entry name" value="OM_lipoprot_carrier_LolA-like"/>
</dbReference>
<keyword evidence="1" id="KW-0732">Signal</keyword>
<comment type="caution">
    <text evidence="2">The sequence shown here is derived from an EMBL/GenBank/DDBJ whole genome shotgun (WGS) entry which is preliminary data.</text>
</comment>
<evidence type="ECO:0000256" key="1">
    <source>
        <dbReference type="SAM" id="SignalP"/>
    </source>
</evidence>